<reference evidence="1" key="2">
    <citation type="journal article" date="2023" name="Science">
        <title>Genomic signatures of disease resistance in endangered staghorn corals.</title>
        <authorList>
            <person name="Vollmer S.V."/>
            <person name="Selwyn J.D."/>
            <person name="Despard B.A."/>
            <person name="Roesel C.L."/>
        </authorList>
    </citation>
    <scope>NUCLEOTIDE SEQUENCE</scope>
    <source>
        <strain evidence="1">K2</strain>
    </source>
</reference>
<accession>A0AAD9QSC6</accession>
<name>A0AAD9QSC6_ACRCE</name>
<protein>
    <submittedName>
        <fullName evidence="1">Uncharacterized protein</fullName>
    </submittedName>
</protein>
<evidence type="ECO:0000313" key="1">
    <source>
        <dbReference type="EMBL" id="KAK2566609.1"/>
    </source>
</evidence>
<dbReference type="Proteomes" id="UP001249851">
    <property type="component" value="Unassembled WGS sequence"/>
</dbReference>
<gene>
    <name evidence="1" type="ORF">P5673_009249</name>
</gene>
<organism evidence="1 2">
    <name type="scientific">Acropora cervicornis</name>
    <name type="common">Staghorn coral</name>
    <dbReference type="NCBI Taxonomy" id="6130"/>
    <lineage>
        <taxon>Eukaryota</taxon>
        <taxon>Metazoa</taxon>
        <taxon>Cnidaria</taxon>
        <taxon>Anthozoa</taxon>
        <taxon>Hexacorallia</taxon>
        <taxon>Scleractinia</taxon>
        <taxon>Astrocoeniina</taxon>
        <taxon>Acroporidae</taxon>
        <taxon>Acropora</taxon>
    </lineage>
</organism>
<dbReference type="EMBL" id="JARQWQ010000016">
    <property type="protein sequence ID" value="KAK2566609.1"/>
    <property type="molecule type" value="Genomic_DNA"/>
</dbReference>
<comment type="caution">
    <text evidence="1">The sequence shown here is derived from an EMBL/GenBank/DDBJ whole genome shotgun (WGS) entry which is preliminary data.</text>
</comment>
<proteinExistence type="predicted"/>
<reference evidence="1" key="1">
    <citation type="journal article" date="2023" name="G3 (Bethesda)">
        <title>Whole genome assembly and annotation of the endangered Caribbean coral Acropora cervicornis.</title>
        <authorList>
            <person name="Selwyn J.D."/>
            <person name="Vollmer S.V."/>
        </authorList>
    </citation>
    <scope>NUCLEOTIDE SEQUENCE</scope>
    <source>
        <strain evidence="1">K2</strain>
    </source>
</reference>
<keyword evidence="2" id="KW-1185">Reference proteome</keyword>
<evidence type="ECO:0000313" key="2">
    <source>
        <dbReference type="Proteomes" id="UP001249851"/>
    </source>
</evidence>
<dbReference type="AlphaFoldDB" id="A0AAD9QSC6"/>
<sequence length="100" mass="11454">MAARYQVASGTWRNVYIFSDSCQRKRRSNSIDRKLRKLWPTLKTNAALVPQKCQTLPSIIMTLVVNAFPSENIIGGVDPHFIQYMETECHFGLPSCHVDR</sequence>